<organism evidence="1 2">
    <name type="scientific">Cytobacillus horneckiae</name>
    <dbReference type="NCBI Taxonomy" id="549687"/>
    <lineage>
        <taxon>Bacteria</taxon>
        <taxon>Bacillati</taxon>
        <taxon>Bacillota</taxon>
        <taxon>Bacilli</taxon>
        <taxon>Bacillales</taxon>
        <taxon>Bacillaceae</taxon>
        <taxon>Cytobacillus</taxon>
    </lineage>
</organism>
<name>A0A2N0ZCS6_9BACI</name>
<evidence type="ECO:0000313" key="2">
    <source>
        <dbReference type="Proteomes" id="UP000233343"/>
    </source>
</evidence>
<proteinExistence type="predicted"/>
<protein>
    <submittedName>
        <fullName evidence="1">Uncharacterized protein</fullName>
    </submittedName>
</protein>
<keyword evidence="2" id="KW-1185">Reference proteome</keyword>
<comment type="caution">
    <text evidence="1">The sequence shown here is derived from an EMBL/GenBank/DDBJ whole genome shotgun (WGS) entry which is preliminary data.</text>
</comment>
<dbReference type="AlphaFoldDB" id="A0A2N0ZCS6"/>
<dbReference type="Proteomes" id="UP000233343">
    <property type="component" value="Unassembled WGS sequence"/>
</dbReference>
<dbReference type="RefSeq" id="WP_066200570.1">
    <property type="nucleotide sequence ID" value="NZ_JARMMB010000023.1"/>
</dbReference>
<gene>
    <name evidence="1" type="ORF">CWS20_19315</name>
</gene>
<reference evidence="1 2" key="1">
    <citation type="journal article" date="2010" name="Int. J. Syst. Evol. Microbiol.">
        <title>Bacillus horneckiae sp. nov., isolated from a spacecraft-assembly clean room.</title>
        <authorList>
            <person name="Vaishampayan P."/>
            <person name="Probst A."/>
            <person name="Krishnamurthi S."/>
            <person name="Ghosh S."/>
            <person name="Osman S."/>
            <person name="McDowall A."/>
            <person name="Ruckmani A."/>
            <person name="Mayilraj S."/>
            <person name="Venkateswaran K."/>
        </authorList>
    </citation>
    <scope>NUCLEOTIDE SEQUENCE [LARGE SCALE GENOMIC DNA]</scope>
    <source>
        <strain evidence="2">1PO1SC</strain>
    </source>
</reference>
<accession>A0A2N0ZCS6</accession>
<dbReference type="EMBL" id="PISD01000046">
    <property type="protein sequence ID" value="PKG27311.1"/>
    <property type="molecule type" value="Genomic_DNA"/>
</dbReference>
<evidence type="ECO:0000313" key="1">
    <source>
        <dbReference type="EMBL" id="PKG27311.1"/>
    </source>
</evidence>
<sequence length="301" mass="35535">MTYIIENANVVKKGELVRNSYLVEDDLIRSVKTAFPKYRHMKMDASPYIMTPSYVLYMKELPVYKSIKETKQFYLNDFILKGCLVFLTTVSVRFKHHLRPELNRLRTKLLNCPVDYIIGVRISVRLLQPDFIRQLKREKVPAIFIEVKHEKELDEVPWGWVKEASFPYHCPFIPIFSTEDSKERKRLKSKWNEVMENYKLPSVDDELKHAQPIPYPTQAKIGIYPLKSNLQPGFELTYNFYSYSREITKIEELDLYHYHRERLVISVLRGKVIRAGNAVAFKPGFGEQVTINTPSYYQLLE</sequence>